<keyword evidence="5 9" id="KW-0507">mRNA processing</keyword>
<dbReference type="InterPro" id="IPR011108">
    <property type="entry name" value="RMMBL"/>
</dbReference>
<dbReference type="SMART" id="SM01027">
    <property type="entry name" value="Beta-Casp"/>
    <property type="match status" value="1"/>
</dbReference>
<name>A0AAD8E9R5_DIPPU</name>
<comment type="subcellular location">
    <subcellularLocation>
        <location evidence="2">Cytoplasm</location>
    </subcellularLocation>
    <subcellularLocation>
        <location evidence="1 9">Nucleus</location>
    </subcellularLocation>
</comment>
<organism evidence="12 13">
    <name type="scientific">Diploptera punctata</name>
    <name type="common">Pacific beetle cockroach</name>
    <dbReference type="NCBI Taxonomy" id="6984"/>
    <lineage>
        <taxon>Eukaryota</taxon>
        <taxon>Metazoa</taxon>
        <taxon>Ecdysozoa</taxon>
        <taxon>Arthropoda</taxon>
        <taxon>Hexapoda</taxon>
        <taxon>Insecta</taxon>
        <taxon>Pterygota</taxon>
        <taxon>Neoptera</taxon>
        <taxon>Polyneoptera</taxon>
        <taxon>Dictyoptera</taxon>
        <taxon>Blattodea</taxon>
        <taxon>Blaberoidea</taxon>
        <taxon>Blaberidae</taxon>
        <taxon>Diplopterinae</taxon>
        <taxon>Diploptera</taxon>
    </lineage>
</organism>
<evidence type="ECO:0000256" key="5">
    <source>
        <dbReference type="ARBA" id="ARBA00022664"/>
    </source>
</evidence>
<dbReference type="SUPFAM" id="SSF56281">
    <property type="entry name" value="Metallo-hydrolase/oxidoreductase"/>
    <property type="match status" value="1"/>
</dbReference>
<comment type="caution">
    <text evidence="12">The sequence shown here is derived from an EMBL/GenBank/DDBJ whole genome shotgun (WGS) entry which is preliminary data.</text>
</comment>
<gene>
    <name evidence="12" type="ORF">L9F63_003557</name>
</gene>
<dbReference type="FunFam" id="2.60.120.650:FF:000018">
    <property type="entry name" value="HSPB1-associated protein 1 homolog"/>
    <property type="match status" value="1"/>
</dbReference>
<dbReference type="FunFam" id="3.60.15.10:FF:000008">
    <property type="entry name" value="Cleavage and polyadenylation specificity factor subunit 2"/>
    <property type="match status" value="1"/>
</dbReference>
<dbReference type="GO" id="GO:0003723">
    <property type="term" value="F:RNA binding"/>
    <property type="evidence" value="ECO:0007669"/>
    <property type="project" value="UniProtKB-KW"/>
</dbReference>
<dbReference type="InterPro" id="IPR003347">
    <property type="entry name" value="JmjC_dom"/>
</dbReference>
<feature type="non-terminal residue" evidence="12">
    <location>
        <position position="1042"/>
    </location>
</feature>
<proteinExistence type="inferred from homology"/>
<dbReference type="InterPro" id="IPR001279">
    <property type="entry name" value="Metallo-B-lactamas"/>
</dbReference>
<feature type="domain" description="JmjC" evidence="11">
    <location>
        <begin position="100"/>
        <end position="256"/>
    </location>
</feature>
<reference evidence="12" key="1">
    <citation type="journal article" date="2023" name="IScience">
        <title>Live-bearing cockroach genome reveals convergent evolutionary mechanisms linked to viviparity in insects and beyond.</title>
        <authorList>
            <person name="Fouks B."/>
            <person name="Harrison M.C."/>
            <person name="Mikhailova A.A."/>
            <person name="Marchal E."/>
            <person name="English S."/>
            <person name="Carruthers M."/>
            <person name="Jennings E.C."/>
            <person name="Chiamaka E.L."/>
            <person name="Frigard R.A."/>
            <person name="Pippel M."/>
            <person name="Attardo G.M."/>
            <person name="Benoit J.B."/>
            <person name="Bornberg-Bauer E."/>
            <person name="Tobe S.S."/>
        </authorList>
    </citation>
    <scope>NUCLEOTIDE SEQUENCE</scope>
    <source>
        <strain evidence="12">Stay&amp;Tobe</strain>
    </source>
</reference>
<dbReference type="Pfam" id="PF07521">
    <property type="entry name" value="RMMBL"/>
    <property type="match status" value="1"/>
</dbReference>
<dbReference type="InterPro" id="IPR036866">
    <property type="entry name" value="RibonucZ/Hydroxyglut_hydro"/>
</dbReference>
<keyword evidence="7 9" id="KW-0539">Nucleus</keyword>
<dbReference type="SUPFAM" id="SSF51197">
    <property type="entry name" value="Clavaminate synthase-like"/>
    <property type="match status" value="1"/>
</dbReference>
<dbReference type="PANTHER" id="PTHR45922">
    <property type="entry name" value="CLEAVAGE AND POLYADENYLATION SPECIFICITY FACTOR SUBUNIT 2"/>
    <property type="match status" value="1"/>
</dbReference>
<dbReference type="PANTHER" id="PTHR45922:SF1">
    <property type="entry name" value="CLEAVAGE AND POLYADENYLATION SPECIFICITY FACTOR SUBUNIT 2"/>
    <property type="match status" value="1"/>
</dbReference>
<keyword evidence="6 9" id="KW-0694">RNA-binding</keyword>
<evidence type="ECO:0000256" key="10">
    <source>
        <dbReference type="SAM" id="MobiDB-lite"/>
    </source>
</evidence>
<dbReference type="SMART" id="SM00558">
    <property type="entry name" value="JmjC"/>
    <property type="match status" value="1"/>
</dbReference>
<dbReference type="GO" id="GO:0006398">
    <property type="term" value="P:mRNA 3'-end processing by stem-loop binding and cleavage"/>
    <property type="evidence" value="ECO:0007669"/>
    <property type="project" value="InterPro"/>
</dbReference>
<evidence type="ECO:0000256" key="6">
    <source>
        <dbReference type="ARBA" id="ARBA00022884"/>
    </source>
</evidence>
<dbReference type="EMBL" id="JASPKZ010007829">
    <property type="protein sequence ID" value="KAJ9582101.1"/>
    <property type="molecule type" value="Genomic_DNA"/>
</dbReference>
<dbReference type="CDD" id="cd16293">
    <property type="entry name" value="CPSF2-like_MBL-fold"/>
    <property type="match status" value="1"/>
</dbReference>
<dbReference type="InterPro" id="IPR022712">
    <property type="entry name" value="Beta_Casp"/>
</dbReference>
<comment type="function">
    <text evidence="8">May play a role in cellular stress response.</text>
</comment>
<evidence type="ECO:0000256" key="3">
    <source>
        <dbReference type="ARBA" id="ARBA00010624"/>
    </source>
</evidence>
<accession>A0AAD8E9R5</accession>
<dbReference type="GO" id="GO:0005847">
    <property type="term" value="C:mRNA cleavage and polyadenylation specificity factor complex"/>
    <property type="evidence" value="ECO:0007669"/>
    <property type="project" value="InterPro"/>
</dbReference>
<evidence type="ECO:0000313" key="12">
    <source>
        <dbReference type="EMBL" id="KAJ9582101.1"/>
    </source>
</evidence>
<evidence type="ECO:0000256" key="8">
    <source>
        <dbReference type="ARBA" id="ARBA00037342"/>
    </source>
</evidence>
<dbReference type="AlphaFoldDB" id="A0AAD8E9R5"/>
<feature type="region of interest" description="Disordered" evidence="10">
    <location>
        <begin position="779"/>
        <end position="806"/>
    </location>
</feature>
<dbReference type="Gene3D" id="3.60.15.10">
    <property type="entry name" value="Ribonuclease Z/Hydroxyacylglutathione hydrolase-like"/>
    <property type="match status" value="1"/>
</dbReference>
<keyword evidence="13" id="KW-1185">Reference proteome</keyword>
<dbReference type="InterPro" id="IPR035639">
    <property type="entry name" value="CPSF2_MBL"/>
</dbReference>
<evidence type="ECO:0000259" key="11">
    <source>
        <dbReference type="PROSITE" id="PS51184"/>
    </source>
</evidence>
<evidence type="ECO:0000256" key="7">
    <source>
        <dbReference type="ARBA" id="ARBA00023242"/>
    </source>
</evidence>
<comment type="similarity">
    <text evidence="3 9">Belongs to the metallo-beta-lactamase superfamily. RNA-metabolizing metallo-beta-lactamase-like family. CPSF2/YSH1 subfamily.</text>
</comment>
<protein>
    <recommendedName>
        <fullName evidence="9">Cleavage and polyadenylation specificity factor subunit 2</fullName>
    </recommendedName>
    <alternativeName>
        <fullName evidence="9">Cleavage and polyadenylation specificity factor 100 kDa subunit</fullName>
    </alternativeName>
</protein>
<reference evidence="12" key="2">
    <citation type="submission" date="2023-05" db="EMBL/GenBank/DDBJ databases">
        <authorList>
            <person name="Fouks B."/>
        </authorList>
    </citation>
    <scope>NUCLEOTIDE SEQUENCE</scope>
    <source>
        <strain evidence="12">Stay&amp;Tobe</strain>
        <tissue evidence="12">Testes</tissue>
    </source>
</reference>
<dbReference type="PROSITE" id="PS51184">
    <property type="entry name" value="JMJC"/>
    <property type="match status" value="1"/>
</dbReference>
<dbReference type="GO" id="GO:0005737">
    <property type="term" value="C:cytoplasm"/>
    <property type="evidence" value="ECO:0007669"/>
    <property type="project" value="UniProtKB-SubCell"/>
</dbReference>
<evidence type="ECO:0000256" key="1">
    <source>
        <dbReference type="ARBA" id="ARBA00004123"/>
    </source>
</evidence>
<dbReference type="Pfam" id="PF16661">
    <property type="entry name" value="Lactamase_B_6"/>
    <property type="match status" value="1"/>
</dbReference>
<evidence type="ECO:0000256" key="2">
    <source>
        <dbReference type="ARBA" id="ARBA00004496"/>
    </source>
</evidence>
<dbReference type="Gene3D" id="2.60.120.10">
    <property type="entry name" value="Jelly Rolls"/>
    <property type="match status" value="1"/>
</dbReference>
<evidence type="ECO:0000256" key="4">
    <source>
        <dbReference type="ARBA" id="ARBA00022490"/>
    </source>
</evidence>
<dbReference type="Proteomes" id="UP001233999">
    <property type="component" value="Unassembled WGS sequence"/>
</dbReference>
<feature type="compositionally biased region" description="Basic and acidic residues" evidence="10">
    <location>
        <begin position="779"/>
        <end position="794"/>
    </location>
</feature>
<dbReference type="Pfam" id="PF13621">
    <property type="entry name" value="Cupin_8"/>
    <property type="match status" value="1"/>
</dbReference>
<sequence length="1042" mass="120359">MSNDFPSADLVKRMILEGFTQPVIFRGFINDWEILLWTLDTWAEKIGNKTLPFRSGNRKTSKCPQWEAKCEKVNLTLRDFIELESNRKKENEQSTKWMYFDYKYMNEWFSEQEDVLNAVTWKNFGFPERCGADSTLWIGNNGAHTPCHMDTYGCNLVAQVFGRKQWILFPPEKCLQPTRIPYEESSVYSNINFYCPTPNLADDLEEAFVATLNPGDVLYVPWHWWHYVENIGIAISINSWIPLPSDDGSRLEEALVRFFISQICKDLTQEQQLMILNPNEADLGEYPLSISAQEVDACIQKCRRIDEEQEAGQHTNKKMKKDNQTSNYFKLSEHDFLHKYKDVINPVPKYKLQELKLVFEEKRNHLNTEYNECFLWRGVAINMTSIIKLHAVSGAMDESPPCYILQMDDFRILLDCGWDENFDQEFMKELKRYVHQIDAVLLSYPDPLHLGALPYLVGKCGLNCPIYATIPVYKMGQMFMYDLYQSRHNMEEFELFTLDDVDAAFDKIVQLKYNQNGSTRGKGYGLTITPLPAGHMIGGTIWKIVKVGEEDIVYAVDFNHKKERHLNGCELERLQRPSLLITDAYNATYQQARRRTRDEKLMTNILQTLRNNGNVLVTVDTAGRVLELAHMLDQLWRNKDSGLLAYSLALLNNVSYNVVEFAKSQIEWMSDKLMRTFEGARNNPFQFKHLQLCHSIAELSRVPSPKVVLASTPDMECGFSRELFLQWCSNSNNSIIITNRTSPGTLARLLVESGGKMPLTLEVKRRVRLEGAELEEYQRKERENKEKNQEKNEDVDLSDESEDEMDSLSAVAKGKHDLLVKTETKAQTGFFKSNKKQYPMFPFFEEKVKFDEYGEIIRPEDYKMIDSKRNELMLFSAADITEVPTKCISIMKTVRVQAQVQFIDFEGRSDGESLQKILGQLRPRRLILVRGTPDSTHTLVNHCRQWSGARVFAPSRGEVVDATTETHIYQVRLTDALVSALELKKGKEAELAWLDAQIVVRDMSKDAKPVAMSIEDESDKQDEKDKMEIDQIYTLEPLPLSQ</sequence>
<dbReference type="Pfam" id="PF10996">
    <property type="entry name" value="Beta-Casp"/>
    <property type="match status" value="1"/>
</dbReference>
<dbReference type="InterPro" id="IPR041667">
    <property type="entry name" value="Cupin_8"/>
</dbReference>
<dbReference type="InterPro" id="IPR014710">
    <property type="entry name" value="RmlC-like_jellyroll"/>
</dbReference>
<evidence type="ECO:0000256" key="9">
    <source>
        <dbReference type="RuleBase" id="RU365006"/>
    </source>
</evidence>
<dbReference type="InterPro" id="IPR027075">
    <property type="entry name" value="CPSF2"/>
</dbReference>
<keyword evidence="4" id="KW-0963">Cytoplasm</keyword>
<feature type="compositionally biased region" description="Acidic residues" evidence="10">
    <location>
        <begin position="795"/>
        <end position="806"/>
    </location>
</feature>
<evidence type="ECO:0000313" key="13">
    <source>
        <dbReference type="Proteomes" id="UP001233999"/>
    </source>
</evidence>